<dbReference type="InterPro" id="IPR015943">
    <property type="entry name" value="WD40/YVTN_repeat-like_dom_sf"/>
</dbReference>
<keyword evidence="1" id="KW-0507">mRNA processing</keyword>
<keyword evidence="4" id="KW-0853">WD repeat</keyword>
<comment type="similarity">
    <text evidence="3">Belongs to the WD repeat SMU1 family.</text>
</comment>
<evidence type="ECO:0000313" key="6">
    <source>
        <dbReference type="EMBL" id="PJF17998.1"/>
    </source>
</evidence>
<dbReference type="OrthoDB" id="538223at2759"/>
<name>A0A2H9TJT5_9FUNG</name>
<dbReference type="PROSITE" id="PS50896">
    <property type="entry name" value="LISH"/>
    <property type="match status" value="1"/>
</dbReference>
<dbReference type="PANTHER" id="PTHR22848">
    <property type="entry name" value="WD40 REPEAT PROTEIN"/>
    <property type="match status" value="1"/>
</dbReference>
<dbReference type="AlphaFoldDB" id="A0A2H9TJT5"/>
<gene>
    <name evidence="6" type="ORF">PSACC_02149</name>
</gene>
<evidence type="ECO:0000256" key="1">
    <source>
        <dbReference type="ARBA" id="ARBA00022664"/>
    </source>
</evidence>
<dbReference type="SMART" id="SM00320">
    <property type="entry name" value="WD40"/>
    <property type="match status" value="6"/>
</dbReference>
<dbReference type="PROSITE" id="PS50082">
    <property type="entry name" value="WD_REPEATS_2"/>
    <property type="match status" value="1"/>
</dbReference>
<organism evidence="6 7">
    <name type="scientific">Paramicrosporidium saccamoebae</name>
    <dbReference type="NCBI Taxonomy" id="1246581"/>
    <lineage>
        <taxon>Eukaryota</taxon>
        <taxon>Fungi</taxon>
        <taxon>Fungi incertae sedis</taxon>
        <taxon>Cryptomycota</taxon>
        <taxon>Cryptomycota incertae sedis</taxon>
        <taxon>Paramicrosporidium</taxon>
    </lineage>
</organism>
<evidence type="ECO:0000313" key="7">
    <source>
        <dbReference type="Proteomes" id="UP000240830"/>
    </source>
</evidence>
<dbReference type="GO" id="GO:0000398">
    <property type="term" value="P:mRNA splicing, via spliceosome"/>
    <property type="evidence" value="ECO:0007669"/>
    <property type="project" value="InterPro"/>
</dbReference>
<keyword evidence="2" id="KW-0508">mRNA splicing</keyword>
<dbReference type="InterPro" id="IPR045184">
    <property type="entry name" value="SMU1"/>
</dbReference>
<dbReference type="Proteomes" id="UP000240830">
    <property type="component" value="Unassembled WGS sequence"/>
</dbReference>
<dbReference type="InterPro" id="IPR006595">
    <property type="entry name" value="CTLH_C"/>
</dbReference>
<dbReference type="EMBL" id="MTSL01000149">
    <property type="protein sequence ID" value="PJF17998.1"/>
    <property type="molecule type" value="Genomic_DNA"/>
</dbReference>
<keyword evidence="7" id="KW-1185">Reference proteome</keyword>
<evidence type="ECO:0000259" key="5">
    <source>
        <dbReference type="PROSITE" id="PS50897"/>
    </source>
</evidence>
<dbReference type="Gene3D" id="2.130.10.10">
    <property type="entry name" value="YVTN repeat-like/Quinoprotein amine dehydrogenase"/>
    <property type="match status" value="2"/>
</dbReference>
<evidence type="ECO:0000256" key="2">
    <source>
        <dbReference type="ARBA" id="ARBA00023187"/>
    </source>
</evidence>
<proteinExistence type="inferred from homology"/>
<dbReference type="Pfam" id="PF00400">
    <property type="entry name" value="WD40"/>
    <property type="match status" value="3"/>
</dbReference>
<protein>
    <recommendedName>
        <fullName evidence="5">CTLH domain-containing protein</fullName>
    </recommendedName>
</protein>
<feature type="domain" description="CTLH" evidence="5">
    <location>
        <begin position="33"/>
        <end position="78"/>
    </location>
</feature>
<dbReference type="SUPFAM" id="SSF50978">
    <property type="entry name" value="WD40 repeat-like"/>
    <property type="match status" value="1"/>
</dbReference>
<evidence type="ECO:0000256" key="4">
    <source>
        <dbReference type="PROSITE-ProRule" id="PRU00221"/>
    </source>
</evidence>
<comment type="caution">
    <text evidence="6">The sequence shown here is derived from an EMBL/GenBank/DDBJ whole genome shotgun (WGS) entry which is preliminary data.</text>
</comment>
<dbReference type="STRING" id="1246581.A0A2H9TJT5"/>
<dbReference type="PROSITE" id="PS50897">
    <property type="entry name" value="CTLH"/>
    <property type="match status" value="1"/>
</dbReference>
<sequence>MQFLRENGLVDTLKTLNQESGVTMNSLQDPAPLIDSIRQGKWDSVLGILSTIVLPPTALFDLHELLIVELVVQGDMDTARLVFRGSVCQTLRNQNERRYLKLENFISQASLGGSLGVESYFGVAAEERRGRVAQKVMQELRIAPNGRLLTLLGQAIQMQIQGDIVPADSVYDIFHGIVPEGSISAETVDVPITKCFKRRTLAAGAHVESAAFSANGAWLAVGLADGFIEILNPITGQRRLDLTYQQNESSMMVMEHAVIALSFNHDGSVLAVGTHGGEAAVWRTDTGSCISRFNLLHKDGVSVIKLARDGQTLLTAGYDGAIRLTGLKSGRIVKEFSSQHDSFVTDVAFNRDETLLYSCGADGKLNIFDMRRSSCIDTVLPFSTDRLSHGAIQKLIPCSATDNLIVCSRSGRALVVGPDGKTRQEFISKHNDVVTAAASPHQRYLYLVHEKGFISCIDTGSAIVTEIECTGENIGCVSHPLYNQLVSFSVDGSLRLWKPL</sequence>
<dbReference type="InterPro" id="IPR036322">
    <property type="entry name" value="WD40_repeat_dom_sf"/>
</dbReference>
<feature type="repeat" description="WD" evidence="4">
    <location>
        <begin position="337"/>
        <end position="378"/>
    </location>
</feature>
<reference evidence="6 7" key="1">
    <citation type="submission" date="2016-10" db="EMBL/GenBank/DDBJ databases">
        <title>The genome of Paramicrosporidium saccamoebae is the missing link in understanding Cryptomycota and Microsporidia evolution.</title>
        <authorList>
            <person name="Quandt C.A."/>
            <person name="Beaudet D."/>
            <person name="Corsaro D."/>
            <person name="Michel R."/>
            <person name="Corradi N."/>
            <person name="James T."/>
        </authorList>
    </citation>
    <scope>NUCLEOTIDE SEQUENCE [LARGE SCALE GENOMIC DNA]</scope>
    <source>
        <strain evidence="6 7">KSL3</strain>
    </source>
</reference>
<evidence type="ECO:0000256" key="3">
    <source>
        <dbReference type="ARBA" id="ARBA00025801"/>
    </source>
</evidence>
<dbReference type="InterPro" id="IPR001680">
    <property type="entry name" value="WD40_rpt"/>
</dbReference>
<dbReference type="InterPro" id="IPR006594">
    <property type="entry name" value="LisH"/>
</dbReference>
<accession>A0A2H9TJT5</accession>